<dbReference type="SUPFAM" id="SSF50249">
    <property type="entry name" value="Nucleic acid-binding proteins"/>
    <property type="match status" value="1"/>
</dbReference>
<protein>
    <recommendedName>
        <fullName evidence="4">tRNA-binding domain-containing protein</fullName>
    </recommendedName>
</protein>
<keyword evidence="1 3" id="KW-0820">tRNA-binding</keyword>
<evidence type="ECO:0000256" key="2">
    <source>
        <dbReference type="ARBA" id="ARBA00022884"/>
    </source>
</evidence>
<dbReference type="Gene3D" id="2.40.50.140">
    <property type="entry name" value="Nucleic acid-binding proteins"/>
    <property type="match status" value="1"/>
</dbReference>
<dbReference type="GO" id="GO:0006431">
    <property type="term" value="P:methionyl-tRNA aminoacylation"/>
    <property type="evidence" value="ECO:0007669"/>
    <property type="project" value="InterPro"/>
</dbReference>
<dbReference type="EMBL" id="MFMU01000023">
    <property type="protein sequence ID" value="OGG92634.1"/>
    <property type="molecule type" value="Genomic_DNA"/>
</dbReference>
<dbReference type="GO" id="GO:0004825">
    <property type="term" value="F:methionine-tRNA ligase activity"/>
    <property type="evidence" value="ECO:0007669"/>
    <property type="project" value="InterPro"/>
</dbReference>
<dbReference type="InterPro" id="IPR051270">
    <property type="entry name" value="Tyrosine-tRNA_ligase_regulator"/>
</dbReference>
<dbReference type="PROSITE" id="PS50886">
    <property type="entry name" value="TRBD"/>
    <property type="match status" value="1"/>
</dbReference>
<name>A0A1F6G3E0_9BACT</name>
<gene>
    <name evidence="5" type="ORF">A2609_02135</name>
</gene>
<dbReference type="Proteomes" id="UP000176867">
    <property type="component" value="Unassembled WGS sequence"/>
</dbReference>
<dbReference type="GO" id="GO:0005524">
    <property type="term" value="F:ATP binding"/>
    <property type="evidence" value="ECO:0007669"/>
    <property type="project" value="InterPro"/>
</dbReference>
<comment type="caution">
    <text evidence="5">The sequence shown here is derived from an EMBL/GenBank/DDBJ whole genome shotgun (WGS) entry which is preliminary data.</text>
</comment>
<dbReference type="PANTHER" id="PTHR11586">
    <property type="entry name" value="TRNA-AMINOACYLATION COFACTOR ARC1 FAMILY MEMBER"/>
    <property type="match status" value="1"/>
</dbReference>
<dbReference type="CDD" id="cd02800">
    <property type="entry name" value="tRNA_bind_EcMetRS_like"/>
    <property type="match status" value="1"/>
</dbReference>
<dbReference type="InterPro" id="IPR012340">
    <property type="entry name" value="NA-bd_OB-fold"/>
</dbReference>
<evidence type="ECO:0000313" key="5">
    <source>
        <dbReference type="EMBL" id="OGG92634.1"/>
    </source>
</evidence>
<dbReference type="STRING" id="1798533.A2609_02135"/>
<dbReference type="GO" id="GO:0000049">
    <property type="term" value="F:tRNA binding"/>
    <property type="evidence" value="ECO:0007669"/>
    <property type="project" value="UniProtKB-UniRule"/>
</dbReference>
<dbReference type="InterPro" id="IPR004495">
    <property type="entry name" value="Met-tRNA-synth_bsu_C"/>
</dbReference>
<evidence type="ECO:0000259" key="4">
    <source>
        <dbReference type="PROSITE" id="PS50886"/>
    </source>
</evidence>
<keyword evidence="2 3" id="KW-0694">RNA-binding</keyword>
<sequence length="117" mass="12725">MNKPHISIDEFSKIEVKVGTVRSAERVPETDKLLLLMVDFNENSPDGGGPRQIISGIAGYVPEPESLIGRQLAFVTNLEPRTIRGFESNGMLFAVGEGDSFAFLTPDREIPPGTSAH</sequence>
<feature type="domain" description="TRNA-binding" evidence="4">
    <location>
        <begin position="10"/>
        <end position="117"/>
    </location>
</feature>
<organism evidence="5 6">
    <name type="scientific">Candidatus Kaiserbacteria bacterium RIFOXYD1_FULL_47_14</name>
    <dbReference type="NCBI Taxonomy" id="1798533"/>
    <lineage>
        <taxon>Bacteria</taxon>
        <taxon>Candidatus Kaiseribacteriota</taxon>
    </lineage>
</organism>
<accession>A0A1F6G3E0</accession>
<evidence type="ECO:0000256" key="3">
    <source>
        <dbReference type="PROSITE-ProRule" id="PRU00209"/>
    </source>
</evidence>
<dbReference type="InterPro" id="IPR002547">
    <property type="entry name" value="tRNA-bd_dom"/>
</dbReference>
<evidence type="ECO:0000313" key="6">
    <source>
        <dbReference type="Proteomes" id="UP000176867"/>
    </source>
</evidence>
<proteinExistence type="predicted"/>
<evidence type="ECO:0000256" key="1">
    <source>
        <dbReference type="ARBA" id="ARBA00022555"/>
    </source>
</evidence>
<dbReference type="AlphaFoldDB" id="A0A1F6G3E0"/>
<dbReference type="PANTHER" id="PTHR11586:SF37">
    <property type="entry name" value="TRNA-BINDING DOMAIN-CONTAINING PROTEIN"/>
    <property type="match status" value="1"/>
</dbReference>
<reference evidence="5 6" key="1">
    <citation type="journal article" date="2016" name="Nat. Commun.">
        <title>Thousands of microbial genomes shed light on interconnected biogeochemical processes in an aquifer system.</title>
        <authorList>
            <person name="Anantharaman K."/>
            <person name="Brown C.T."/>
            <person name="Hug L.A."/>
            <person name="Sharon I."/>
            <person name="Castelle C.J."/>
            <person name="Probst A.J."/>
            <person name="Thomas B.C."/>
            <person name="Singh A."/>
            <person name="Wilkins M.J."/>
            <person name="Karaoz U."/>
            <person name="Brodie E.L."/>
            <person name="Williams K.H."/>
            <person name="Hubbard S.S."/>
            <person name="Banfield J.F."/>
        </authorList>
    </citation>
    <scope>NUCLEOTIDE SEQUENCE [LARGE SCALE GENOMIC DNA]</scope>
</reference>
<dbReference type="Pfam" id="PF01588">
    <property type="entry name" value="tRNA_bind"/>
    <property type="match status" value="1"/>
</dbReference>